<keyword evidence="8" id="KW-1185">Reference proteome</keyword>
<gene>
    <name evidence="7" type="ORF">GCM10023143_21510</name>
</gene>
<comment type="caution">
    <text evidence="7">The sequence shown here is derived from an EMBL/GenBank/DDBJ whole genome shotgun (WGS) entry which is preliminary data.</text>
</comment>
<accession>A0ABP8FVW7</accession>
<evidence type="ECO:0000256" key="6">
    <source>
        <dbReference type="SAM" id="Phobius"/>
    </source>
</evidence>
<feature type="transmembrane region" description="Helical" evidence="6">
    <location>
        <begin position="16"/>
        <end position="35"/>
    </location>
</feature>
<feature type="transmembrane region" description="Helical" evidence="6">
    <location>
        <begin position="256"/>
        <end position="279"/>
    </location>
</feature>
<sequence length="313" mass="35196">MNPLSAFLKLIRYPNLIYIFLTQYLLQYAVIRPVYLRSDMQATLGHGAFFLLSLATVLIAAAGYIINDYFDVNIDQINKPDKIIIDKYISRRWAMLWHTLLNVAGVGLGFAIAWSIGRPLLGFTQLMCTGLLWFYSTAYKRQLLIGNVVISLLTALTVMVVGFYEPQLYSGVTPQSAVPAYLLLRVILAYAVFAFLLSLVREMVKDLEDIKGDDKEGCRTFPIVYGVNASKDFAAALLWLLIAAIVYAQFRVVQWGWYAAAAYLLVLVQLPAAAVIYRLRRASGPAGFHRVSNLIKLVMLTGILSMLFFKIHF</sequence>
<dbReference type="Pfam" id="PF01040">
    <property type="entry name" value="UbiA"/>
    <property type="match status" value="1"/>
</dbReference>
<dbReference type="EMBL" id="BAABFN010000005">
    <property type="protein sequence ID" value="GAA4312054.1"/>
    <property type="molecule type" value="Genomic_DNA"/>
</dbReference>
<keyword evidence="3 6" id="KW-0812">Transmembrane</keyword>
<protein>
    <submittedName>
        <fullName evidence="7">Geranylgeranylglycerol-phosphate geranylgeranyltransferase</fullName>
    </submittedName>
</protein>
<dbReference type="CDD" id="cd13961">
    <property type="entry name" value="PT_UbiA_DGGGPS"/>
    <property type="match status" value="1"/>
</dbReference>
<dbReference type="Proteomes" id="UP001501207">
    <property type="component" value="Unassembled WGS sequence"/>
</dbReference>
<keyword evidence="4 6" id="KW-1133">Transmembrane helix</keyword>
<feature type="transmembrane region" description="Helical" evidence="6">
    <location>
        <begin position="291"/>
        <end position="311"/>
    </location>
</feature>
<name>A0ABP8FVW7_9BACT</name>
<feature type="transmembrane region" description="Helical" evidence="6">
    <location>
        <begin position="176"/>
        <end position="200"/>
    </location>
</feature>
<feature type="transmembrane region" description="Helical" evidence="6">
    <location>
        <begin position="143"/>
        <end position="164"/>
    </location>
</feature>
<dbReference type="InterPro" id="IPR000537">
    <property type="entry name" value="UbiA_prenyltransferase"/>
</dbReference>
<evidence type="ECO:0000256" key="2">
    <source>
        <dbReference type="ARBA" id="ARBA00022475"/>
    </source>
</evidence>
<evidence type="ECO:0000256" key="3">
    <source>
        <dbReference type="ARBA" id="ARBA00022692"/>
    </source>
</evidence>
<organism evidence="7 8">
    <name type="scientific">Compostibacter hankyongensis</name>
    <dbReference type="NCBI Taxonomy" id="1007089"/>
    <lineage>
        <taxon>Bacteria</taxon>
        <taxon>Pseudomonadati</taxon>
        <taxon>Bacteroidota</taxon>
        <taxon>Chitinophagia</taxon>
        <taxon>Chitinophagales</taxon>
        <taxon>Chitinophagaceae</taxon>
        <taxon>Compostibacter</taxon>
    </lineage>
</organism>
<comment type="subcellular location">
    <subcellularLocation>
        <location evidence="1">Membrane</location>
        <topology evidence="1">Multi-pass membrane protein</topology>
    </subcellularLocation>
</comment>
<dbReference type="RefSeq" id="WP_344979100.1">
    <property type="nucleotide sequence ID" value="NZ_BAABFN010000005.1"/>
</dbReference>
<dbReference type="PANTHER" id="PTHR42723:SF1">
    <property type="entry name" value="CHLOROPHYLL SYNTHASE, CHLOROPLASTIC"/>
    <property type="match status" value="1"/>
</dbReference>
<feature type="transmembrane region" description="Helical" evidence="6">
    <location>
        <begin position="120"/>
        <end position="136"/>
    </location>
</feature>
<evidence type="ECO:0000256" key="5">
    <source>
        <dbReference type="ARBA" id="ARBA00023136"/>
    </source>
</evidence>
<dbReference type="InterPro" id="IPR050475">
    <property type="entry name" value="Prenyltransferase_related"/>
</dbReference>
<keyword evidence="5 6" id="KW-0472">Membrane</keyword>
<dbReference type="Gene3D" id="1.10.357.140">
    <property type="entry name" value="UbiA prenyltransferase"/>
    <property type="match status" value="1"/>
</dbReference>
<evidence type="ECO:0000313" key="8">
    <source>
        <dbReference type="Proteomes" id="UP001501207"/>
    </source>
</evidence>
<dbReference type="PANTHER" id="PTHR42723">
    <property type="entry name" value="CHLOROPHYLL SYNTHASE"/>
    <property type="match status" value="1"/>
</dbReference>
<evidence type="ECO:0000256" key="4">
    <source>
        <dbReference type="ARBA" id="ARBA00022989"/>
    </source>
</evidence>
<evidence type="ECO:0000313" key="7">
    <source>
        <dbReference type="EMBL" id="GAA4312054.1"/>
    </source>
</evidence>
<feature type="transmembrane region" description="Helical" evidence="6">
    <location>
        <begin position="233"/>
        <end position="250"/>
    </location>
</feature>
<dbReference type="NCBIfam" id="NF009513">
    <property type="entry name" value="PRK12872.1-3"/>
    <property type="match status" value="1"/>
</dbReference>
<keyword evidence="2" id="KW-1003">Cell membrane</keyword>
<feature type="transmembrane region" description="Helical" evidence="6">
    <location>
        <begin position="93"/>
        <end position="114"/>
    </location>
</feature>
<dbReference type="InterPro" id="IPR044878">
    <property type="entry name" value="UbiA_sf"/>
</dbReference>
<evidence type="ECO:0000256" key="1">
    <source>
        <dbReference type="ARBA" id="ARBA00004141"/>
    </source>
</evidence>
<reference evidence="8" key="1">
    <citation type="journal article" date="2019" name="Int. J. Syst. Evol. Microbiol.">
        <title>The Global Catalogue of Microorganisms (GCM) 10K type strain sequencing project: providing services to taxonomists for standard genome sequencing and annotation.</title>
        <authorList>
            <consortium name="The Broad Institute Genomics Platform"/>
            <consortium name="The Broad Institute Genome Sequencing Center for Infectious Disease"/>
            <person name="Wu L."/>
            <person name="Ma J."/>
        </authorList>
    </citation>
    <scope>NUCLEOTIDE SEQUENCE [LARGE SCALE GENOMIC DNA]</scope>
    <source>
        <strain evidence="8">JCM 17664</strain>
    </source>
</reference>
<feature type="transmembrane region" description="Helical" evidence="6">
    <location>
        <begin position="47"/>
        <end position="72"/>
    </location>
</feature>
<dbReference type="Gene3D" id="1.20.120.1780">
    <property type="entry name" value="UbiA prenyltransferase"/>
    <property type="match status" value="1"/>
</dbReference>
<proteinExistence type="predicted"/>